<organism evidence="1">
    <name type="scientific">Siphoviridae sp. ctnPP24</name>
    <dbReference type="NCBI Taxonomy" id="2825662"/>
    <lineage>
        <taxon>Viruses</taxon>
        <taxon>Duplodnaviria</taxon>
        <taxon>Heunggongvirae</taxon>
        <taxon>Uroviricota</taxon>
        <taxon>Caudoviricetes</taxon>
    </lineage>
</organism>
<protein>
    <submittedName>
        <fullName evidence="1">Uncharacterized protein</fullName>
    </submittedName>
</protein>
<sequence>MSQVKFVAATLAGYQGLTNKDANTLYFVEEEQRIYKGDTPYSGGIYEKVNALPKQGKINTLYIVGDKGDNVAYWDGTKYITVVKPTTVAADLSALTQRVTTAENNITAADGKLTVIQGEGEGSIKKAAADAKQGAIAAAATDAQSKADKALADAKTDSATKKTEAIKAAAAETTKQVGAAKTALQAEINKKANKATTLAGYGIADAYTKEEANTAINSAVANAHHLKREIVKTLPAVDSANEDTIYMVPDGGDSTAAGSNKSVYTEYMLINGAFERIGTSDADLSNYFTKDQVTGAINTAKSEAATDAQSKADAAKTAAVTAAATDAKAKADTAEKNAKAYADGLAKNYATAAQGAKADTALQAADVVEGTTNGTISVKGAAVKVHGLGTAAYAATSAFATVAQGTKADSAVQAADVISGTANGTISVKGKNVAVKGLGSAAYQSSDAFDASGTAAGALSSAKAYADTKKTEAVNAAAKDATTKANNALAAAKTYTDNALTWGTL</sequence>
<accession>A0A8S5TZ58</accession>
<proteinExistence type="predicted"/>
<reference evidence="1" key="1">
    <citation type="journal article" date="2021" name="Proc. Natl. Acad. Sci. U.S.A.">
        <title>A Catalog of Tens of Thousands of Viruses from Human Metagenomes Reveals Hidden Associations with Chronic Diseases.</title>
        <authorList>
            <person name="Tisza M.J."/>
            <person name="Buck C.B."/>
        </authorList>
    </citation>
    <scope>NUCLEOTIDE SEQUENCE</scope>
    <source>
        <strain evidence="1">CtnPP24</strain>
    </source>
</reference>
<evidence type="ECO:0000313" key="1">
    <source>
        <dbReference type="EMBL" id="DAF87467.1"/>
    </source>
</evidence>
<name>A0A8S5TZ58_9CAUD</name>
<dbReference type="EMBL" id="BK015962">
    <property type="protein sequence ID" value="DAF87467.1"/>
    <property type="molecule type" value="Genomic_DNA"/>
</dbReference>